<organism evidence="4 5">
    <name type="scientific">Gymnopilus dilepis</name>
    <dbReference type="NCBI Taxonomy" id="231916"/>
    <lineage>
        <taxon>Eukaryota</taxon>
        <taxon>Fungi</taxon>
        <taxon>Dikarya</taxon>
        <taxon>Basidiomycota</taxon>
        <taxon>Agaricomycotina</taxon>
        <taxon>Agaricomycetes</taxon>
        <taxon>Agaricomycetidae</taxon>
        <taxon>Agaricales</taxon>
        <taxon>Agaricineae</taxon>
        <taxon>Hymenogastraceae</taxon>
        <taxon>Gymnopilus</taxon>
    </lineage>
</organism>
<dbReference type="Gene3D" id="2.60.120.1620">
    <property type="match status" value="2"/>
</dbReference>
<gene>
    <name evidence="4" type="ORF">CVT26_014650</name>
</gene>
<protein>
    <recommendedName>
        <fullName evidence="3">Gylcosyl hydrolase 115 C-terminal domain-containing protein</fullName>
    </recommendedName>
</protein>
<dbReference type="GO" id="GO:0016787">
    <property type="term" value="F:hydrolase activity"/>
    <property type="evidence" value="ECO:0007669"/>
    <property type="project" value="UniProtKB-KW"/>
</dbReference>
<dbReference type="EMBL" id="NHYE01005425">
    <property type="protein sequence ID" value="PPQ73058.1"/>
    <property type="molecule type" value="Genomic_DNA"/>
</dbReference>
<feature type="domain" description="Gylcosyl hydrolase 115 C-terminal" evidence="3">
    <location>
        <begin position="971"/>
        <end position="1000"/>
    </location>
</feature>
<dbReference type="PANTHER" id="PTHR37842">
    <property type="match status" value="1"/>
</dbReference>
<evidence type="ECO:0000256" key="1">
    <source>
        <dbReference type="ARBA" id="ARBA00022801"/>
    </source>
</evidence>
<keyword evidence="5" id="KW-1185">Reference proteome</keyword>
<feature type="domain" description="Gylcosyl hydrolase 115 C-terminal" evidence="3">
    <location>
        <begin position="803"/>
        <end position="954"/>
    </location>
</feature>
<dbReference type="Proteomes" id="UP000284706">
    <property type="component" value="Unassembled WGS sequence"/>
</dbReference>
<dbReference type="Pfam" id="PF17829">
    <property type="entry name" value="GH115_C"/>
    <property type="match status" value="2"/>
</dbReference>
<comment type="caution">
    <text evidence="4">The sequence shown here is derived from an EMBL/GenBank/DDBJ whole genome shotgun (WGS) entry which is preliminary data.</text>
</comment>
<keyword evidence="2" id="KW-0732">Signal</keyword>
<reference evidence="4 5" key="1">
    <citation type="journal article" date="2018" name="Evol. Lett.">
        <title>Horizontal gene cluster transfer increased hallucinogenic mushroom diversity.</title>
        <authorList>
            <person name="Reynolds H.T."/>
            <person name="Vijayakumar V."/>
            <person name="Gluck-Thaler E."/>
            <person name="Korotkin H.B."/>
            <person name="Matheny P.B."/>
            <person name="Slot J.C."/>
        </authorList>
    </citation>
    <scope>NUCLEOTIDE SEQUENCE [LARGE SCALE GENOMIC DNA]</scope>
    <source>
        <strain evidence="4 5">SRW20</strain>
    </source>
</reference>
<dbReference type="InterPro" id="IPR042301">
    <property type="entry name" value="GH115_sf"/>
</dbReference>
<evidence type="ECO:0000259" key="3">
    <source>
        <dbReference type="Pfam" id="PF17829"/>
    </source>
</evidence>
<name>A0A409W3L6_9AGAR</name>
<accession>A0A409W3L6</accession>
<evidence type="ECO:0000256" key="2">
    <source>
        <dbReference type="SAM" id="SignalP"/>
    </source>
</evidence>
<dbReference type="STRING" id="231916.A0A409W3L6"/>
<evidence type="ECO:0000313" key="5">
    <source>
        <dbReference type="Proteomes" id="UP000284706"/>
    </source>
</evidence>
<dbReference type="InParanoid" id="A0A409W3L6"/>
<dbReference type="InterPro" id="IPR031924">
    <property type="entry name" value="GH115"/>
</dbReference>
<dbReference type="Gene3D" id="3.20.20.520">
    <property type="entry name" value="Glycosyl hydrolase family 115"/>
    <property type="match status" value="1"/>
</dbReference>
<dbReference type="OrthoDB" id="4849794at2759"/>
<dbReference type="InterPro" id="IPR041437">
    <property type="entry name" value="GH115_C"/>
</dbReference>
<feature type="signal peptide" evidence="2">
    <location>
        <begin position="1"/>
        <end position="20"/>
    </location>
</feature>
<dbReference type="PANTHER" id="PTHR37842:SF2">
    <property type="entry name" value="GYLCOSYL HYDROLASE 115 C-TERMINAL DOMAIN-CONTAINING PROTEIN"/>
    <property type="match status" value="1"/>
</dbReference>
<dbReference type="Gene3D" id="3.30.379.10">
    <property type="entry name" value="Chitobiase/beta-hexosaminidase domain 2-like"/>
    <property type="match status" value="1"/>
</dbReference>
<dbReference type="Pfam" id="PF15979">
    <property type="entry name" value="Glyco_hydro_115"/>
    <property type="match status" value="1"/>
</dbReference>
<evidence type="ECO:0000313" key="4">
    <source>
        <dbReference type="EMBL" id="PPQ73058.1"/>
    </source>
</evidence>
<sequence>MLRALACSLGLLALLQGADAIGQTTCVSFTSSKDAFTLVNSKKAAPILISPDEWPGVQLAAANFQSDIESVTSVKPSLTNFSLSTTQAASKVPTSAPIIIGTLGKSSLIDHIVNASKIDVSSIEGKWEAFLTRVVNNPLPGVSSAYVVIGADKRGTIFALYDHSEQIGVSPWVWWADVPTTTHPNVFVSNSGCSHGPPSVKYRGIFLNDEQPALQNWAMEKFTNGTGAALTNSPFNHLFYTKLFELILRLKGNFLWPAQWSSAFGTDDSQNQFLADYYGVVMGTSHEEPMMRSTPVEFSLFGKGAWDYTTNSVNINEFWLEGTERAKPFESMFTVGMRGFGDLPLSETTDISLLESVIANQTEILQNVFNVTDTSVVPQSWCLYKEVEGYYDDGMRVPDYITLLWTDDNWGNVRRFPTIAERNRTGGAGVYYHVGDPVDYKWITIFQQMSLAIQRQATNIWVLNVGDLKPYERETEFWLAYAWDSTIWNPSNLHTFVSEWATREFDLTPDRAALVTTIVGNLTRFNARRKPEMINSTTFSLVNYREAETVLSDWAALEAASTSVYNSLPKAMQPAFFQLVHHPILASNNLNQMYVTAGKNNLRASQAFLSTNQLADSVEQLFENDFTFEQQYHSLLDDLGYFYWQQPMTNSMPMISRVQSKKQALPGVMRIAPEGTLGAWPGDNPNQCPNGPNCPPFVMTLDNFSPIANRFVDVGTGGPQPFTFTVSSNVSWLQFSPAKGSLSPSNPEQRVFISVDWSKVGAGDSFAQVNFNATAPGEFPLGPESTPMFFVATKNAVSSGFKGFVEGTGVVAFEAVHANRNTSAQGISWTEISGLGRTLSAVTPMPLTDTTFNAGAGPTLEYDFFTFNTLSSGGNVSVHILMTPALNSNTDQNPLAYSLQIDSQPATTVTPIGPEPPGGLPNGWDGNDGWVSNNIIWTIVNFSGVNPGAHTLKVGRAVQLFSQVNANSPSKLGMMTPAVAIQRIIIDTGGLQSSYLGPPESIVV</sequence>
<proteinExistence type="predicted"/>
<dbReference type="Gene3D" id="1.20.58.2150">
    <property type="match status" value="1"/>
</dbReference>
<dbReference type="InterPro" id="IPR029018">
    <property type="entry name" value="Hex-like_dom2"/>
</dbReference>
<dbReference type="AlphaFoldDB" id="A0A409W3L6"/>
<keyword evidence="1" id="KW-0378">Hydrolase</keyword>
<feature type="chain" id="PRO_5019438672" description="Gylcosyl hydrolase 115 C-terminal domain-containing protein" evidence="2">
    <location>
        <begin position="21"/>
        <end position="1004"/>
    </location>
</feature>